<proteinExistence type="predicted"/>
<keyword evidence="2" id="KW-1185">Reference proteome</keyword>
<comment type="caution">
    <text evidence="1">The sequence shown here is derived from an EMBL/GenBank/DDBJ whole genome shotgun (WGS) entry which is preliminary data.</text>
</comment>
<organism evidence="1 2">
    <name type="scientific">Kordia periserrulae</name>
    <dbReference type="NCBI Taxonomy" id="701523"/>
    <lineage>
        <taxon>Bacteria</taxon>
        <taxon>Pseudomonadati</taxon>
        <taxon>Bacteroidota</taxon>
        <taxon>Flavobacteriia</taxon>
        <taxon>Flavobacteriales</taxon>
        <taxon>Flavobacteriaceae</taxon>
        <taxon>Kordia</taxon>
    </lineage>
</organism>
<dbReference type="RefSeq" id="WP_170110104.1">
    <property type="nucleotide sequence ID" value="NZ_QBKT01000013.1"/>
</dbReference>
<dbReference type="AlphaFoldDB" id="A0A2T6BR35"/>
<accession>A0A2T6BR35</accession>
<dbReference type="EMBL" id="QBKT01000013">
    <property type="protein sequence ID" value="PTX58512.1"/>
    <property type="molecule type" value="Genomic_DNA"/>
</dbReference>
<evidence type="ECO:0000313" key="1">
    <source>
        <dbReference type="EMBL" id="PTX58512.1"/>
    </source>
</evidence>
<protein>
    <submittedName>
        <fullName evidence="1">Uncharacterized protein</fullName>
    </submittedName>
</protein>
<gene>
    <name evidence="1" type="ORF">C8N46_1132</name>
</gene>
<sequence length="53" mass="5720">MLQSISKLGTVLGKKEQSTITGGAWPRTEEECLNCGGYWSAPLCELPYNSPCA</sequence>
<reference evidence="1 2" key="1">
    <citation type="submission" date="2018-04" db="EMBL/GenBank/DDBJ databases">
        <title>Genomic Encyclopedia of Archaeal and Bacterial Type Strains, Phase II (KMG-II): from individual species to whole genera.</title>
        <authorList>
            <person name="Goeker M."/>
        </authorList>
    </citation>
    <scope>NUCLEOTIDE SEQUENCE [LARGE SCALE GENOMIC DNA]</scope>
    <source>
        <strain evidence="1 2">DSM 25731</strain>
    </source>
</reference>
<evidence type="ECO:0000313" key="2">
    <source>
        <dbReference type="Proteomes" id="UP000244090"/>
    </source>
</evidence>
<name>A0A2T6BR35_9FLAO</name>
<dbReference type="Proteomes" id="UP000244090">
    <property type="component" value="Unassembled WGS sequence"/>
</dbReference>